<dbReference type="InterPro" id="IPR011978">
    <property type="entry name" value="YgfB-like"/>
</dbReference>
<reference evidence="2 3" key="1">
    <citation type="submission" date="2020-10" db="EMBL/GenBank/DDBJ databases">
        <title>Connecting structure to function with the recovery of over 1000 high-quality activated sludge metagenome-assembled genomes encoding full-length rRNA genes using long-read sequencing.</title>
        <authorList>
            <person name="Singleton C.M."/>
            <person name="Petriglieri F."/>
            <person name="Kristensen J.M."/>
            <person name="Kirkegaard R.H."/>
            <person name="Michaelsen T.Y."/>
            <person name="Andersen M.H."/>
            <person name="Karst S.M."/>
            <person name="Dueholm M.S."/>
            <person name="Nielsen P.H."/>
            <person name="Albertsen M."/>
        </authorList>
    </citation>
    <scope>NUCLEOTIDE SEQUENCE [LARGE SCALE GENOMIC DNA]</scope>
    <source>
        <strain evidence="2">EsbW_18-Q3-R4-48_BATAC.463</strain>
    </source>
</reference>
<feature type="region of interest" description="Disordered" evidence="1">
    <location>
        <begin position="198"/>
        <end position="218"/>
    </location>
</feature>
<dbReference type="InterPro" id="IPR004027">
    <property type="entry name" value="SEC_C_motif"/>
</dbReference>
<protein>
    <submittedName>
        <fullName evidence="2">UPF0149 family protein</fullName>
    </submittedName>
</protein>
<dbReference type="EMBL" id="JADJMS010000018">
    <property type="protein sequence ID" value="MBK7415257.1"/>
    <property type="molecule type" value="Genomic_DNA"/>
</dbReference>
<sequence length="231" mass="25792">MNPNPLSESELDRLEQLLEADVFEGDAMRLDEIQAMLCAVVSGPLPIPPAVWLPEALGKGLSRMDDPQVADALELLMRLNNDLAAALLADETIAPILYPLDESCETYDYEAWADTYIFGAGLGEDWFEQAGKHSEDLSELLEPMFMLNGMLKEDVEKSGERWFAPAEEARLVADIQENLPLVVQSLYNFWRNKRSGATVKREDPKSGRNDPCPCGSGRKFKQCCGRPEKLN</sequence>
<dbReference type="AlphaFoldDB" id="A0A935K409"/>
<dbReference type="Gene3D" id="3.10.450.50">
    <property type="match status" value="1"/>
</dbReference>
<gene>
    <name evidence="2" type="ORF">IPJ38_09275</name>
</gene>
<proteinExistence type="predicted"/>
<dbReference type="SUPFAM" id="SSF103642">
    <property type="entry name" value="Sec-C motif"/>
    <property type="match status" value="1"/>
</dbReference>
<dbReference type="Proteomes" id="UP000739411">
    <property type="component" value="Unassembled WGS sequence"/>
</dbReference>
<dbReference type="Pfam" id="PF02810">
    <property type="entry name" value="SEC-C"/>
    <property type="match status" value="1"/>
</dbReference>
<dbReference type="Pfam" id="PF03695">
    <property type="entry name" value="UPF0149"/>
    <property type="match status" value="1"/>
</dbReference>
<evidence type="ECO:0000256" key="1">
    <source>
        <dbReference type="SAM" id="MobiDB-lite"/>
    </source>
</evidence>
<dbReference type="NCBIfam" id="TIGR02292">
    <property type="entry name" value="ygfB_yecA"/>
    <property type="match status" value="1"/>
</dbReference>
<accession>A0A935K409</accession>
<name>A0A935K409_9RHOO</name>
<dbReference type="SUPFAM" id="SSF101327">
    <property type="entry name" value="YgfB-like"/>
    <property type="match status" value="1"/>
</dbReference>
<dbReference type="PANTHER" id="PTHR33747:SF1">
    <property type="entry name" value="ADENYLATE CYCLASE-ASSOCIATED CAP C-TERMINAL DOMAIN-CONTAINING PROTEIN"/>
    <property type="match status" value="1"/>
</dbReference>
<feature type="compositionally biased region" description="Basic and acidic residues" evidence="1">
    <location>
        <begin position="199"/>
        <end position="208"/>
    </location>
</feature>
<organism evidence="2 3">
    <name type="scientific">Candidatus Dechloromonas phosphorivorans</name>
    <dbReference type="NCBI Taxonomy" id="2899244"/>
    <lineage>
        <taxon>Bacteria</taxon>
        <taxon>Pseudomonadati</taxon>
        <taxon>Pseudomonadota</taxon>
        <taxon>Betaproteobacteria</taxon>
        <taxon>Rhodocyclales</taxon>
        <taxon>Azonexaceae</taxon>
        <taxon>Dechloromonas</taxon>
    </lineage>
</organism>
<dbReference type="PANTHER" id="PTHR33747">
    <property type="entry name" value="UPF0225 PROTEIN SCO1677"/>
    <property type="match status" value="1"/>
</dbReference>
<evidence type="ECO:0000313" key="2">
    <source>
        <dbReference type="EMBL" id="MBK7415257.1"/>
    </source>
</evidence>
<dbReference type="InterPro" id="IPR036255">
    <property type="entry name" value="YgfB-like_sf"/>
</dbReference>
<evidence type="ECO:0000313" key="3">
    <source>
        <dbReference type="Proteomes" id="UP000739411"/>
    </source>
</evidence>
<comment type="caution">
    <text evidence="2">The sequence shown here is derived from an EMBL/GenBank/DDBJ whole genome shotgun (WGS) entry which is preliminary data.</text>
</comment>